<keyword evidence="4" id="KW-1185">Reference proteome</keyword>
<dbReference type="GO" id="GO:0016740">
    <property type="term" value="F:transferase activity"/>
    <property type="evidence" value="ECO:0007669"/>
    <property type="project" value="UniProtKB-KW"/>
</dbReference>
<comment type="caution">
    <text evidence="3">The sequence shown here is derived from an EMBL/GenBank/DDBJ whole genome shotgun (WGS) entry which is preliminary data.</text>
</comment>
<sequence length="339" mass="38286">MSSETTHPRTNGSAATYRTEHEIDRNATDESSRSPLVSVVITTYNRPSYLRDAVESVFEQRYEAIELIVVDDHSETDTRAAIAALDVSSLTEFQYIRHDENRGANAARNTGIEAATGEYVAFLDDDDRWVPGKIDRHVEAFETAGSDVGVVYTGIEAIRPEGRVIEIPPPIEGDMTKALLCRNVVGTMSVVMVRTDVANDVPLDEAFPAWADLEWYINLSRRTEFKRLPEPLTVYEFTSHDRLSDDIEKKLRAYELFVDRFDSLAASYGRLFRRKMRGWAAYRAGNAALMAGRYDRARRFFATALVSYPFEPTFATHFLASTGGHVTHGLARWIRRVTT</sequence>
<organism evidence="3 4">
    <name type="scientific">Natronomonas salsuginis</name>
    <dbReference type="NCBI Taxonomy" id="2217661"/>
    <lineage>
        <taxon>Archaea</taxon>
        <taxon>Methanobacteriati</taxon>
        <taxon>Methanobacteriota</taxon>
        <taxon>Stenosarchaea group</taxon>
        <taxon>Halobacteria</taxon>
        <taxon>Halobacteriales</taxon>
        <taxon>Natronomonadaceae</taxon>
        <taxon>Natronomonas</taxon>
    </lineage>
</organism>
<evidence type="ECO:0000313" key="3">
    <source>
        <dbReference type="EMBL" id="TKR26126.1"/>
    </source>
</evidence>
<dbReference type="SUPFAM" id="SSF53448">
    <property type="entry name" value="Nucleotide-diphospho-sugar transferases"/>
    <property type="match status" value="1"/>
</dbReference>
<dbReference type="Proteomes" id="UP000308037">
    <property type="component" value="Unassembled WGS sequence"/>
</dbReference>
<feature type="compositionally biased region" description="Basic and acidic residues" evidence="1">
    <location>
        <begin position="18"/>
        <end position="32"/>
    </location>
</feature>
<dbReference type="OrthoDB" id="46222at2157"/>
<evidence type="ECO:0000259" key="2">
    <source>
        <dbReference type="Pfam" id="PF00535"/>
    </source>
</evidence>
<dbReference type="InterPro" id="IPR050834">
    <property type="entry name" value="Glycosyltransf_2"/>
</dbReference>
<accession>A0A4U5JCZ4</accession>
<dbReference type="AlphaFoldDB" id="A0A4U5JCZ4"/>
<evidence type="ECO:0000256" key="1">
    <source>
        <dbReference type="SAM" id="MobiDB-lite"/>
    </source>
</evidence>
<dbReference type="RefSeq" id="WP_137276043.1">
    <property type="nucleotide sequence ID" value="NZ_QKNX01000002.1"/>
</dbReference>
<dbReference type="PANTHER" id="PTHR43685">
    <property type="entry name" value="GLYCOSYLTRANSFERASE"/>
    <property type="match status" value="1"/>
</dbReference>
<feature type="domain" description="Glycosyltransferase 2-like" evidence="2">
    <location>
        <begin position="38"/>
        <end position="190"/>
    </location>
</feature>
<dbReference type="Pfam" id="PF00535">
    <property type="entry name" value="Glycos_transf_2"/>
    <property type="match status" value="1"/>
</dbReference>
<evidence type="ECO:0000313" key="4">
    <source>
        <dbReference type="Proteomes" id="UP000308037"/>
    </source>
</evidence>
<dbReference type="InterPro" id="IPR001173">
    <property type="entry name" value="Glyco_trans_2-like"/>
</dbReference>
<dbReference type="InterPro" id="IPR029044">
    <property type="entry name" value="Nucleotide-diphossugar_trans"/>
</dbReference>
<gene>
    <name evidence="3" type="ORF">DM868_06425</name>
</gene>
<dbReference type="Gene3D" id="3.90.550.10">
    <property type="entry name" value="Spore Coat Polysaccharide Biosynthesis Protein SpsA, Chain A"/>
    <property type="match status" value="1"/>
</dbReference>
<feature type="region of interest" description="Disordered" evidence="1">
    <location>
        <begin position="1"/>
        <end position="32"/>
    </location>
</feature>
<dbReference type="EMBL" id="QKNX01000002">
    <property type="protein sequence ID" value="TKR26126.1"/>
    <property type="molecule type" value="Genomic_DNA"/>
</dbReference>
<reference evidence="3 4" key="1">
    <citation type="submission" date="2019-04" db="EMBL/GenBank/DDBJ databases">
        <title>Natronomonas sp. F20-122 a newhaloarchaeon isolated from a saline saltern of Isla Bacuta, Huelva, Spain.</title>
        <authorList>
            <person name="Duran-Viseras A."/>
            <person name="Sanchez-Porro C."/>
            <person name="Ventosa A."/>
        </authorList>
    </citation>
    <scope>NUCLEOTIDE SEQUENCE [LARGE SCALE GENOMIC DNA]</scope>
    <source>
        <strain evidence="3 4">F20-122</strain>
    </source>
</reference>
<proteinExistence type="predicted"/>
<dbReference type="CDD" id="cd00761">
    <property type="entry name" value="Glyco_tranf_GTA_type"/>
    <property type="match status" value="1"/>
</dbReference>
<protein>
    <submittedName>
        <fullName evidence="3">Glycosyltransferase</fullName>
    </submittedName>
</protein>
<keyword evidence="3" id="KW-0808">Transferase</keyword>
<name>A0A4U5JCZ4_9EURY</name>
<dbReference type="PANTHER" id="PTHR43685:SF12">
    <property type="entry name" value="GLYCOSYL TRANSFERASE FAMILY 2"/>
    <property type="match status" value="1"/>
</dbReference>
<feature type="compositionally biased region" description="Polar residues" evidence="1">
    <location>
        <begin position="1"/>
        <end position="16"/>
    </location>
</feature>